<dbReference type="Proteomes" id="UP000032545">
    <property type="component" value="Unassembled WGS sequence"/>
</dbReference>
<keyword evidence="2 6" id="KW-0808">Transferase</keyword>
<evidence type="ECO:0000313" key="6">
    <source>
        <dbReference type="EMBL" id="KJE23556.1"/>
    </source>
</evidence>
<keyword evidence="1 6" id="KW-0328">Glycosyltransferase</keyword>
<dbReference type="PANTHER" id="PTHR45947:SF3">
    <property type="entry name" value="SULFOQUINOVOSYL TRANSFERASE SQD2"/>
    <property type="match status" value="1"/>
</dbReference>
<organism evidence="6 7">
    <name type="scientific">Frankia torreyi</name>
    <dbReference type="NCBI Taxonomy" id="1856"/>
    <lineage>
        <taxon>Bacteria</taxon>
        <taxon>Bacillati</taxon>
        <taxon>Actinomycetota</taxon>
        <taxon>Actinomycetes</taxon>
        <taxon>Frankiales</taxon>
        <taxon>Frankiaceae</taxon>
        <taxon>Frankia</taxon>
    </lineage>
</organism>
<evidence type="ECO:0000259" key="5">
    <source>
        <dbReference type="Pfam" id="PF13439"/>
    </source>
</evidence>
<evidence type="ECO:0000256" key="3">
    <source>
        <dbReference type="SAM" id="MobiDB-lite"/>
    </source>
</evidence>
<dbReference type="PATRIC" id="fig|1502723.3.peg.874"/>
<accession>A0A0D8BHD9</accession>
<name>A0A0D8BHD9_9ACTN</name>
<dbReference type="InterPro" id="IPR028098">
    <property type="entry name" value="Glyco_trans_4-like_N"/>
</dbReference>
<evidence type="ECO:0000256" key="2">
    <source>
        <dbReference type="ARBA" id="ARBA00022679"/>
    </source>
</evidence>
<dbReference type="Pfam" id="PF00534">
    <property type="entry name" value="Glycos_transf_1"/>
    <property type="match status" value="1"/>
</dbReference>
<dbReference type="InterPro" id="IPR050194">
    <property type="entry name" value="Glycosyltransferase_grp1"/>
</dbReference>
<protein>
    <submittedName>
        <fullName evidence="6">Glycosyltransferase</fullName>
        <ecNumber evidence="6">2.4.1.-</ecNumber>
    </submittedName>
</protein>
<dbReference type="InterPro" id="IPR001296">
    <property type="entry name" value="Glyco_trans_1"/>
</dbReference>
<feature type="compositionally biased region" description="Low complexity" evidence="3">
    <location>
        <begin position="380"/>
        <end position="393"/>
    </location>
</feature>
<sequence length="474" mass="49114">MLGVRVAVITESFLPHVDGVTNTVCRVLEHLRDRGHEAMVVAPAPAPAARRTAPRAHAGAPVLWAPSAPMPGYPAFRFAVPWPALPAALREFDPDIVHLAAPAGLGAQAVFAARRLDVPSVAVYQTDIAAFAARYGLATAERTIWRWLATVHRLAARTLAPSWDSVDALLRQGVQRVARWSRGVDLERFDPGHRDADLRRQLAPGGELLVGYVGRLAREKRVDLLGAVADLPGTRLVVVGDGPSRLALTRTLPDAAFLGFRSGRELSAAVASLDVFVHTGVHETFCQAAQEAKASGVPVVAPAAGGLLDVVEHGRTGLHYAPGDPAALRAQVAALVSDPQRRATMALAARDSVAGCGWSAVGDELLGHYRDVLGTGGGQTARRGGQAGHRAGPGAHGAHGGRGAHGGHREIGARGGPDGRAGTPGRPGPGGWAARHLQAGSGGGARRGSGAAGWPPATGAGGRDAARRDDRRSP</sequence>
<feature type="domain" description="Glycosyl transferase family 1" evidence="4">
    <location>
        <begin position="197"/>
        <end position="350"/>
    </location>
</feature>
<reference evidence="7" key="1">
    <citation type="submission" date="2015-02" db="EMBL/GenBank/DDBJ databases">
        <title>Draft Genome of Frankia sp. CpI1-S.</title>
        <authorList>
            <person name="Oshone R.T."/>
            <person name="Ngom M."/>
            <person name="Ghodhbane-Gtari F."/>
            <person name="Gtari M."/>
            <person name="Morris K."/>
            <person name="Thomas K."/>
            <person name="Sen A."/>
            <person name="Tisa L.S."/>
        </authorList>
    </citation>
    <scope>NUCLEOTIDE SEQUENCE [LARGE SCALE GENOMIC DNA]</scope>
    <source>
        <strain evidence="7">CpI1-S</strain>
    </source>
</reference>
<dbReference type="GO" id="GO:1901137">
    <property type="term" value="P:carbohydrate derivative biosynthetic process"/>
    <property type="evidence" value="ECO:0007669"/>
    <property type="project" value="UniProtKB-ARBA"/>
</dbReference>
<dbReference type="Pfam" id="PF13439">
    <property type="entry name" value="Glyco_transf_4"/>
    <property type="match status" value="1"/>
</dbReference>
<gene>
    <name evidence="6" type="ORF">FF36_02005</name>
</gene>
<dbReference type="EC" id="2.4.1.-" evidence="6"/>
<feature type="region of interest" description="Disordered" evidence="3">
    <location>
        <begin position="377"/>
        <end position="474"/>
    </location>
</feature>
<dbReference type="PANTHER" id="PTHR45947">
    <property type="entry name" value="SULFOQUINOVOSYL TRANSFERASE SQD2"/>
    <property type="match status" value="1"/>
</dbReference>
<feature type="compositionally biased region" description="Gly residues" evidence="3">
    <location>
        <begin position="394"/>
        <end position="404"/>
    </location>
</feature>
<feature type="compositionally biased region" description="Gly residues" evidence="3">
    <location>
        <begin position="440"/>
        <end position="451"/>
    </location>
</feature>
<feature type="domain" description="Glycosyltransferase subfamily 4-like N-terminal" evidence="5">
    <location>
        <begin position="17"/>
        <end position="188"/>
    </location>
</feature>
<evidence type="ECO:0000313" key="7">
    <source>
        <dbReference type="Proteomes" id="UP000032545"/>
    </source>
</evidence>
<dbReference type="Gene3D" id="3.40.50.2000">
    <property type="entry name" value="Glycogen Phosphorylase B"/>
    <property type="match status" value="2"/>
</dbReference>
<dbReference type="AlphaFoldDB" id="A0A0D8BHD9"/>
<dbReference type="CDD" id="cd03814">
    <property type="entry name" value="GT4-like"/>
    <property type="match status" value="1"/>
</dbReference>
<comment type="caution">
    <text evidence="6">The sequence shown here is derived from an EMBL/GenBank/DDBJ whole genome shotgun (WGS) entry which is preliminary data.</text>
</comment>
<feature type="compositionally biased region" description="Basic and acidic residues" evidence="3">
    <location>
        <begin position="464"/>
        <end position="474"/>
    </location>
</feature>
<dbReference type="SUPFAM" id="SSF53756">
    <property type="entry name" value="UDP-Glycosyltransferase/glycogen phosphorylase"/>
    <property type="match status" value="1"/>
</dbReference>
<keyword evidence="7" id="KW-1185">Reference proteome</keyword>
<dbReference type="EMBL" id="JYFN01000012">
    <property type="protein sequence ID" value="KJE23556.1"/>
    <property type="molecule type" value="Genomic_DNA"/>
</dbReference>
<proteinExistence type="predicted"/>
<evidence type="ECO:0000256" key="1">
    <source>
        <dbReference type="ARBA" id="ARBA00022676"/>
    </source>
</evidence>
<evidence type="ECO:0000259" key="4">
    <source>
        <dbReference type="Pfam" id="PF00534"/>
    </source>
</evidence>
<reference evidence="6 7" key="2">
    <citation type="journal article" date="2016" name="Genome Announc.">
        <title>Permanent Draft Genome Sequences for Two Variants of Frankia sp. Strain CpI1, the First Frankia Strain Isolated from Root Nodules of Comptonia peregrina.</title>
        <authorList>
            <person name="Oshone R."/>
            <person name="Hurst S.G.IV."/>
            <person name="Abebe-Akele F."/>
            <person name="Simpson S."/>
            <person name="Morris K."/>
            <person name="Thomas W.K."/>
            <person name="Tisa L.S."/>
        </authorList>
    </citation>
    <scope>NUCLEOTIDE SEQUENCE [LARGE SCALE GENOMIC DNA]</scope>
    <source>
        <strain evidence="7">CpI1-S</strain>
    </source>
</reference>
<dbReference type="GO" id="GO:0016758">
    <property type="term" value="F:hexosyltransferase activity"/>
    <property type="evidence" value="ECO:0007669"/>
    <property type="project" value="TreeGrafter"/>
</dbReference>